<dbReference type="Pfam" id="PF02401">
    <property type="entry name" value="LYTB"/>
    <property type="match status" value="2"/>
</dbReference>
<evidence type="ECO:0000256" key="1">
    <source>
        <dbReference type="ARBA" id="ARBA00001966"/>
    </source>
</evidence>
<evidence type="ECO:0000256" key="3">
    <source>
        <dbReference type="ARBA" id="ARBA00022723"/>
    </source>
</evidence>
<comment type="pathway">
    <text evidence="8">Isoprenoid biosynthesis; dimethylallyl diphosphate biosynthesis; dimethylallyl diphosphate from (2E)-4-hydroxy-3-methylbutenyl diphosphate: step 1/1.</text>
</comment>
<comment type="similarity">
    <text evidence="9">Belongs to the IspH family.</text>
</comment>
<evidence type="ECO:0000256" key="2">
    <source>
        <dbReference type="ARBA" id="ARBA00022485"/>
    </source>
</evidence>
<dbReference type="EC" id="1.17.7.4" evidence="10"/>
<dbReference type="GO" id="GO:0050992">
    <property type="term" value="P:dimethylallyl diphosphate biosynthetic process"/>
    <property type="evidence" value="ECO:0007669"/>
    <property type="project" value="InterPro"/>
</dbReference>
<dbReference type="CDD" id="cd13944">
    <property type="entry name" value="lytB_ispH"/>
    <property type="match status" value="1"/>
</dbReference>
<keyword evidence="2" id="KW-0004">4Fe-4S</keyword>
<evidence type="ECO:0000313" key="11">
    <source>
        <dbReference type="EMBL" id="CAE7577816.1"/>
    </source>
</evidence>
<keyword evidence="3" id="KW-0479">Metal-binding</keyword>
<evidence type="ECO:0000256" key="4">
    <source>
        <dbReference type="ARBA" id="ARBA00023002"/>
    </source>
</evidence>
<comment type="pathway">
    <text evidence="7">Isoprenoid biosynthesis; isopentenyl diphosphate biosynthesis via DXP pathway; isopentenyl diphosphate from 1-deoxy-D-xylulose 5-phosphate: step 6/6.</text>
</comment>
<dbReference type="Gene3D" id="3.40.50.11270">
    <property type="match status" value="1"/>
</dbReference>
<evidence type="ECO:0000256" key="9">
    <source>
        <dbReference type="ARBA" id="ARBA00046335"/>
    </source>
</evidence>
<dbReference type="AlphaFoldDB" id="A0A812UPM2"/>
<gene>
    <name evidence="11" type="primary">ispH</name>
    <name evidence="11" type="ORF">SNAT2548_LOCUS32973</name>
</gene>
<evidence type="ECO:0000256" key="7">
    <source>
        <dbReference type="ARBA" id="ARBA00046313"/>
    </source>
</evidence>
<dbReference type="Proteomes" id="UP000604046">
    <property type="component" value="Unassembled WGS sequence"/>
</dbReference>
<dbReference type="OrthoDB" id="431194at2759"/>
<dbReference type="GO" id="GO:0051745">
    <property type="term" value="F:4-hydroxy-3-methylbut-2-enyl diphosphate reductase activity"/>
    <property type="evidence" value="ECO:0007669"/>
    <property type="project" value="UniProtKB-EC"/>
</dbReference>
<accession>A0A812UPM2</accession>
<comment type="cofactor">
    <cofactor evidence="1">
        <name>[4Fe-4S] cluster</name>
        <dbReference type="ChEBI" id="CHEBI:49883"/>
    </cofactor>
</comment>
<dbReference type="EMBL" id="CAJNDS010002734">
    <property type="protein sequence ID" value="CAE7577816.1"/>
    <property type="molecule type" value="Genomic_DNA"/>
</dbReference>
<organism evidence="11 12">
    <name type="scientific">Symbiodinium natans</name>
    <dbReference type="NCBI Taxonomy" id="878477"/>
    <lineage>
        <taxon>Eukaryota</taxon>
        <taxon>Sar</taxon>
        <taxon>Alveolata</taxon>
        <taxon>Dinophyceae</taxon>
        <taxon>Suessiales</taxon>
        <taxon>Symbiodiniaceae</taxon>
        <taxon>Symbiodinium</taxon>
    </lineage>
</organism>
<protein>
    <recommendedName>
        <fullName evidence="10">4-hydroxy-3-methylbut-2-enyl diphosphate reductase</fullName>
        <ecNumber evidence="10">1.17.7.4</ecNumber>
    </recommendedName>
</protein>
<sequence length="393" mass="43132">MAYEARDFFPDKNIWVTNEIIHNPSVNKNLSDKGMSFVETTKDGGKDYSGVQEGDVVILPAFGASVDEMALLKERKVQIVDTTCPWVSKVWASVERSKDKDHTAIIHGKYDHEETVATKSFASKFIVLKNMTEAEYVAAYMLGEGNKEEFMAKFSNAMSPGFDPDVDLDRVGVANQTTMLKGETELIGKLFERTLIKKYGPQEINDHFMSFNTICDATQERQDAMYKMFGAEYEAPKSDLYAELEGEQVGISLLSSKEAEKLESRKMEAASKGGGEVSEETPTKIDVCLVLGGYNSSNTTHLLEIAEEEGVPAYHIDCAERIGVAGGEATNKIQHKPLTTLPAQAMLDEGLEITENFLPDGPVTIGITSGASTPDNIFGDVLKRVLAIRGLDA</sequence>
<name>A0A812UPM2_9DINO</name>
<evidence type="ECO:0000313" key="12">
    <source>
        <dbReference type="Proteomes" id="UP000604046"/>
    </source>
</evidence>
<keyword evidence="12" id="KW-1185">Reference proteome</keyword>
<dbReference type="GO" id="GO:0051539">
    <property type="term" value="F:4 iron, 4 sulfur cluster binding"/>
    <property type="evidence" value="ECO:0007669"/>
    <property type="project" value="UniProtKB-KW"/>
</dbReference>
<keyword evidence="6" id="KW-0411">Iron-sulfur</keyword>
<keyword evidence="4" id="KW-0560">Oxidoreductase</keyword>
<keyword evidence="5" id="KW-0408">Iron</keyword>
<dbReference type="Gene3D" id="3.40.1010.20">
    <property type="entry name" value="4-hydroxy-3-methylbut-2-enyl diphosphate reductase, catalytic domain"/>
    <property type="match status" value="3"/>
</dbReference>
<comment type="caution">
    <text evidence="11">The sequence shown here is derived from an EMBL/GenBank/DDBJ whole genome shotgun (WGS) entry which is preliminary data.</text>
</comment>
<dbReference type="GO" id="GO:0046872">
    <property type="term" value="F:metal ion binding"/>
    <property type="evidence" value="ECO:0007669"/>
    <property type="project" value="UniProtKB-KW"/>
</dbReference>
<dbReference type="PANTHER" id="PTHR31619">
    <property type="entry name" value="4-HYDROXY-3-METHYLBUT-2-ENYL DIPHOSPHATE REDUCTASE, CHLOROPLASTIC"/>
    <property type="match status" value="1"/>
</dbReference>
<proteinExistence type="inferred from homology"/>
<reference evidence="11" key="1">
    <citation type="submission" date="2021-02" db="EMBL/GenBank/DDBJ databases">
        <authorList>
            <person name="Dougan E. K."/>
            <person name="Rhodes N."/>
            <person name="Thang M."/>
            <person name="Chan C."/>
        </authorList>
    </citation>
    <scope>NUCLEOTIDE SEQUENCE</scope>
</reference>
<dbReference type="PANTHER" id="PTHR31619:SF5">
    <property type="entry name" value="4-HYDROXY-3-METHYLBUT-2-ENYL DIPHOSPHATE REDUCTASE, CHLOROPLASTIC"/>
    <property type="match status" value="1"/>
</dbReference>
<evidence type="ECO:0000256" key="6">
    <source>
        <dbReference type="ARBA" id="ARBA00023014"/>
    </source>
</evidence>
<dbReference type="InterPro" id="IPR003451">
    <property type="entry name" value="LytB/IspH"/>
</dbReference>
<evidence type="ECO:0000256" key="5">
    <source>
        <dbReference type="ARBA" id="ARBA00023004"/>
    </source>
</evidence>
<dbReference type="GO" id="GO:0019288">
    <property type="term" value="P:isopentenyl diphosphate biosynthetic process, methylerythritol 4-phosphate pathway"/>
    <property type="evidence" value="ECO:0007669"/>
    <property type="project" value="InterPro"/>
</dbReference>
<evidence type="ECO:0000256" key="8">
    <source>
        <dbReference type="ARBA" id="ARBA00046314"/>
    </source>
</evidence>
<evidence type="ECO:0000256" key="10">
    <source>
        <dbReference type="ARBA" id="ARBA00047177"/>
    </source>
</evidence>